<protein>
    <submittedName>
        <fullName evidence="2">Uncharacterized protein</fullName>
    </submittedName>
</protein>
<organism evidence="2">
    <name type="scientific">Oryza brachyantha</name>
    <name type="common">malo sina</name>
    <dbReference type="NCBI Taxonomy" id="4533"/>
    <lineage>
        <taxon>Eukaryota</taxon>
        <taxon>Viridiplantae</taxon>
        <taxon>Streptophyta</taxon>
        <taxon>Embryophyta</taxon>
        <taxon>Tracheophyta</taxon>
        <taxon>Spermatophyta</taxon>
        <taxon>Magnoliopsida</taxon>
        <taxon>Liliopsida</taxon>
        <taxon>Poales</taxon>
        <taxon>Poaceae</taxon>
        <taxon>BOP clade</taxon>
        <taxon>Oryzoideae</taxon>
        <taxon>Oryzeae</taxon>
        <taxon>Oryzinae</taxon>
        <taxon>Oryza</taxon>
    </lineage>
</organism>
<dbReference type="OMA" id="VGEFWWL"/>
<name>J3M8X8_ORYBR</name>
<evidence type="ECO:0000256" key="1">
    <source>
        <dbReference type="SAM" id="MobiDB-lite"/>
    </source>
</evidence>
<dbReference type="EnsemblPlants" id="OB05G30520.1">
    <property type="protein sequence ID" value="OB05G30520.1"/>
    <property type="gene ID" value="OB05G30520"/>
</dbReference>
<evidence type="ECO:0000313" key="3">
    <source>
        <dbReference type="Proteomes" id="UP000006038"/>
    </source>
</evidence>
<accession>J3M8X8</accession>
<dbReference type="AlphaFoldDB" id="J3M8X8"/>
<reference evidence="2" key="2">
    <citation type="submission" date="2013-04" db="UniProtKB">
        <authorList>
            <consortium name="EnsemblPlants"/>
        </authorList>
    </citation>
    <scope>IDENTIFICATION</scope>
</reference>
<feature type="compositionally biased region" description="Low complexity" evidence="1">
    <location>
        <begin position="39"/>
        <end position="60"/>
    </location>
</feature>
<proteinExistence type="predicted"/>
<evidence type="ECO:0000313" key="2">
    <source>
        <dbReference type="EnsemblPlants" id="OB05G30520.1"/>
    </source>
</evidence>
<dbReference type="Gramene" id="OB05G30520.1">
    <property type="protein sequence ID" value="OB05G30520.1"/>
    <property type="gene ID" value="OB05G30520"/>
</dbReference>
<feature type="region of interest" description="Disordered" evidence="1">
    <location>
        <begin position="1"/>
        <end position="71"/>
    </location>
</feature>
<reference evidence="2" key="1">
    <citation type="journal article" date="2013" name="Nat. Commun.">
        <title>Whole-genome sequencing of Oryza brachyantha reveals mechanisms underlying Oryza genome evolution.</title>
        <authorList>
            <person name="Chen J."/>
            <person name="Huang Q."/>
            <person name="Gao D."/>
            <person name="Wang J."/>
            <person name="Lang Y."/>
            <person name="Liu T."/>
            <person name="Li B."/>
            <person name="Bai Z."/>
            <person name="Luis Goicoechea J."/>
            <person name="Liang C."/>
            <person name="Chen C."/>
            <person name="Zhang W."/>
            <person name="Sun S."/>
            <person name="Liao Y."/>
            <person name="Zhang X."/>
            <person name="Yang L."/>
            <person name="Song C."/>
            <person name="Wang M."/>
            <person name="Shi J."/>
            <person name="Liu G."/>
            <person name="Liu J."/>
            <person name="Zhou H."/>
            <person name="Zhou W."/>
            <person name="Yu Q."/>
            <person name="An N."/>
            <person name="Chen Y."/>
            <person name="Cai Q."/>
            <person name="Wang B."/>
            <person name="Liu B."/>
            <person name="Min J."/>
            <person name="Huang Y."/>
            <person name="Wu H."/>
            <person name="Li Z."/>
            <person name="Zhang Y."/>
            <person name="Yin Y."/>
            <person name="Song W."/>
            <person name="Jiang J."/>
            <person name="Jackson S.A."/>
            <person name="Wing R.A."/>
            <person name="Wang J."/>
            <person name="Chen M."/>
        </authorList>
    </citation>
    <scope>NUCLEOTIDE SEQUENCE [LARGE SCALE GENOMIC DNA]</scope>
    <source>
        <strain evidence="2">cv. IRGC 101232</strain>
    </source>
</reference>
<dbReference type="HOGENOM" id="CLU_135868_0_0_1"/>
<dbReference type="eggNOG" id="ENOG502R64S">
    <property type="taxonomic scope" value="Eukaryota"/>
</dbReference>
<sequence length="147" mass="16311">MEELQEADVLWPETPPPPPSRRDHLLHGLPPPALVVHDTATAFTSSSSSSPTPTSTALLFGRPSDDASMATRFDDDDEEFQEADVLWPDDVDEDTARDQLDDVGEFWWLCRDFGEAGSGGGGGEREVWRPSLSSPIDIPTLLHRRRR</sequence>
<dbReference type="Proteomes" id="UP000006038">
    <property type="component" value="Chromosome 5"/>
</dbReference>
<keyword evidence="3" id="KW-1185">Reference proteome</keyword>